<protein>
    <submittedName>
        <fullName evidence="1">Uncharacterized protein</fullName>
    </submittedName>
</protein>
<dbReference type="Proteomes" id="UP001497700">
    <property type="component" value="Unassembled WGS sequence"/>
</dbReference>
<gene>
    <name evidence="1" type="ORF">F4820DRAFT_445468</name>
</gene>
<accession>A0ACB9Z909</accession>
<organism evidence="1 2">
    <name type="scientific">Hypoxylon rubiginosum</name>
    <dbReference type="NCBI Taxonomy" id="110542"/>
    <lineage>
        <taxon>Eukaryota</taxon>
        <taxon>Fungi</taxon>
        <taxon>Dikarya</taxon>
        <taxon>Ascomycota</taxon>
        <taxon>Pezizomycotina</taxon>
        <taxon>Sordariomycetes</taxon>
        <taxon>Xylariomycetidae</taxon>
        <taxon>Xylariales</taxon>
        <taxon>Hypoxylaceae</taxon>
        <taxon>Hypoxylon</taxon>
    </lineage>
</organism>
<name>A0ACB9Z909_9PEZI</name>
<sequence length="85" mass="9146">MDRNTGSHQQYSSSHNSGGSSHKAARGRTAASTSDSGKNQATWRWDCCACSRGAGMNNSYLYNNTCVECHHGRCGGCDVWRTGQA</sequence>
<dbReference type="EMBL" id="MU393441">
    <property type="protein sequence ID" value="KAI4868118.1"/>
    <property type="molecule type" value="Genomic_DNA"/>
</dbReference>
<keyword evidence="2" id="KW-1185">Reference proteome</keyword>
<evidence type="ECO:0000313" key="1">
    <source>
        <dbReference type="EMBL" id="KAI4868118.1"/>
    </source>
</evidence>
<evidence type="ECO:0000313" key="2">
    <source>
        <dbReference type="Proteomes" id="UP001497700"/>
    </source>
</evidence>
<reference evidence="1 2" key="1">
    <citation type="journal article" date="2022" name="New Phytol.">
        <title>Ecological generalism drives hyperdiversity of secondary metabolite gene clusters in xylarialean endophytes.</title>
        <authorList>
            <person name="Franco M.E.E."/>
            <person name="Wisecaver J.H."/>
            <person name="Arnold A.E."/>
            <person name="Ju Y.M."/>
            <person name="Slot J.C."/>
            <person name="Ahrendt S."/>
            <person name="Moore L.P."/>
            <person name="Eastman K.E."/>
            <person name="Scott K."/>
            <person name="Konkel Z."/>
            <person name="Mondo S.J."/>
            <person name="Kuo A."/>
            <person name="Hayes R.D."/>
            <person name="Haridas S."/>
            <person name="Andreopoulos B."/>
            <person name="Riley R."/>
            <person name="LaButti K."/>
            <person name="Pangilinan J."/>
            <person name="Lipzen A."/>
            <person name="Amirebrahimi M."/>
            <person name="Yan J."/>
            <person name="Adam C."/>
            <person name="Keymanesh K."/>
            <person name="Ng V."/>
            <person name="Louie K."/>
            <person name="Northen T."/>
            <person name="Drula E."/>
            <person name="Henrissat B."/>
            <person name="Hsieh H.M."/>
            <person name="Youens-Clark K."/>
            <person name="Lutzoni F."/>
            <person name="Miadlikowska J."/>
            <person name="Eastwood D.C."/>
            <person name="Hamelin R.C."/>
            <person name="Grigoriev I.V."/>
            <person name="U'Ren J.M."/>
        </authorList>
    </citation>
    <scope>NUCLEOTIDE SEQUENCE [LARGE SCALE GENOMIC DNA]</scope>
    <source>
        <strain evidence="1 2">CBS 119005</strain>
    </source>
</reference>
<comment type="caution">
    <text evidence="1">The sequence shown here is derived from an EMBL/GenBank/DDBJ whole genome shotgun (WGS) entry which is preliminary data.</text>
</comment>
<proteinExistence type="predicted"/>